<evidence type="ECO:0000313" key="3">
    <source>
        <dbReference type="Proteomes" id="UP000254337"/>
    </source>
</evidence>
<accession>A0A346B2A0</accession>
<evidence type="ECO:0000313" key="2">
    <source>
        <dbReference type="EMBL" id="AXL22243.1"/>
    </source>
</evidence>
<dbReference type="InterPro" id="IPR007374">
    <property type="entry name" value="ASCH_domain"/>
</dbReference>
<dbReference type="KEGG" id="meg:DKB62_12095"/>
<keyword evidence="3" id="KW-1185">Reference proteome</keyword>
<proteinExistence type="predicted"/>
<gene>
    <name evidence="2" type="ORF">DKB62_12095</name>
</gene>
<dbReference type="EMBL" id="CP029462">
    <property type="protein sequence ID" value="AXL22243.1"/>
    <property type="molecule type" value="Genomic_DNA"/>
</dbReference>
<dbReference type="OrthoDB" id="359066at2"/>
<dbReference type="Gene3D" id="2.30.130.30">
    <property type="entry name" value="Hypothetical protein"/>
    <property type="match status" value="1"/>
</dbReference>
<sequence>MVCVWRRNGEMRDMKALSLHPYYATLIAAGEKHIEYRSWSTPYRGLLLICASQYNDGPQFPRGYALCIVNLVHITGGNRKYAWHFDPEVVPIAPFPVKGKIHLFDVPDEKITVLYETGTDHFIDFDTAYSLWIDEGI</sequence>
<dbReference type="InterPro" id="IPR015947">
    <property type="entry name" value="PUA-like_sf"/>
</dbReference>
<dbReference type="AlphaFoldDB" id="A0A346B2A0"/>
<feature type="domain" description="ASCH" evidence="1">
    <location>
        <begin position="17"/>
        <end position="75"/>
    </location>
</feature>
<dbReference type="Pfam" id="PF04266">
    <property type="entry name" value="ASCH"/>
    <property type="match status" value="1"/>
</dbReference>
<reference evidence="2 3" key="1">
    <citation type="submission" date="2018-05" db="EMBL/GenBank/DDBJ databases">
        <title>Complete genome sequence of Megasphaera sp. AJH120T, isolated from the ceca of a chicken.</title>
        <authorList>
            <person name="Maki J."/>
            <person name="Looft T."/>
        </authorList>
    </citation>
    <scope>NUCLEOTIDE SEQUENCE [LARGE SCALE GENOMIC DNA]</scope>
    <source>
        <strain evidence="2 3">AJH120</strain>
    </source>
</reference>
<dbReference type="SUPFAM" id="SSF88697">
    <property type="entry name" value="PUA domain-like"/>
    <property type="match status" value="1"/>
</dbReference>
<organism evidence="2 3">
    <name type="scientific">Megasphaera stantonii</name>
    <dbReference type="NCBI Taxonomy" id="2144175"/>
    <lineage>
        <taxon>Bacteria</taxon>
        <taxon>Bacillati</taxon>
        <taxon>Bacillota</taxon>
        <taxon>Negativicutes</taxon>
        <taxon>Veillonellales</taxon>
        <taxon>Veillonellaceae</taxon>
        <taxon>Megasphaera</taxon>
    </lineage>
</organism>
<evidence type="ECO:0000259" key="1">
    <source>
        <dbReference type="Pfam" id="PF04266"/>
    </source>
</evidence>
<protein>
    <submittedName>
        <fullName evidence="2">ASCH domain-containing protein</fullName>
    </submittedName>
</protein>
<dbReference type="Proteomes" id="UP000254337">
    <property type="component" value="Chromosome"/>
</dbReference>
<name>A0A346B2A0_9FIRM</name>